<reference evidence="1 2" key="1">
    <citation type="journal article" date="2007" name="Appl. Environ. Microbiol.">
        <title>Isolation of key methanogens for global methane emission from rice paddy fields: a novel isolate affiliated with the clone cluster rice cluster I.</title>
        <authorList>
            <person name="Sakai S."/>
            <person name="Imachi H."/>
            <person name="Sekiguchi Y."/>
            <person name="Ohashi A."/>
            <person name="Harada H."/>
            <person name="Kamagata Y."/>
        </authorList>
    </citation>
    <scope>NUCLEOTIDE SEQUENCE [LARGE SCALE GENOMIC DNA]</scope>
    <source>
        <strain evidence="2">DSM 17711 / JCM 13418 / NBRC 101707 / SANAE</strain>
    </source>
</reference>
<organism evidence="1 2">
    <name type="scientific">Methanocella paludicola (strain DSM 17711 / JCM 13418 / NBRC 101707 / SANAE)</name>
    <dbReference type="NCBI Taxonomy" id="304371"/>
    <lineage>
        <taxon>Archaea</taxon>
        <taxon>Methanobacteriati</taxon>
        <taxon>Methanobacteriota</taxon>
        <taxon>Stenosarchaea group</taxon>
        <taxon>Methanomicrobia</taxon>
        <taxon>Methanocellales</taxon>
        <taxon>Methanocellaceae</taxon>
        <taxon>Methanocella</taxon>
    </lineage>
</organism>
<reference evidence="1 2" key="2">
    <citation type="journal article" date="2008" name="Int. J. Syst. Evol. Microbiol.">
        <title>Methanocella paludicola gen. nov., sp. nov., a methane-producing archaeon, the first isolate of the lineage 'Rice Cluster I', and proposal of the new archaeal order Methanocellales ord. nov.</title>
        <authorList>
            <person name="Sakai S."/>
            <person name="Imachi H."/>
            <person name="Hanada S."/>
            <person name="Ohashi A."/>
            <person name="Harada H."/>
            <person name="Kamagata Y."/>
        </authorList>
    </citation>
    <scope>NUCLEOTIDE SEQUENCE [LARGE SCALE GENOMIC DNA]</scope>
    <source>
        <strain evidence="2">DSM 17711 / JCM 13418 / NBRC 101707 / SANAE</strain>
    </source>
</reference>
<dbReference type="InParanoid" id="D1YZM0"/>
<proteinExistence type="predicted"/>
<dbReference type="KEGG" id="mpd:MCP_1820"/>
<dbReference type="STRING" id="304371.MCP_1820"/>
<dbReference type="EMBL" id="AP011532">
    <property type="protein sequence ID" value="BAI61892.1"/>
    <property type="molecule type" value="Genomic_DNA"/>
</dbReference>
<evidence type="ECO:0000313" key="1">
    <source>
        <dbReference type="EMBL" id="BAI61892.1"/>
    </source>
</evidence>
<sequence length="158" mass="18022">MTVELEQKTDTTLYIIERLDKNARLTCTIGKITVSMKKDLDKDILAKILLSLSKVDSNIAYEYETMCQYNDINRLRLDDYVVVSYSKSGPSAYKTIFSVPFSRRKALRRLAINVSDRLMAGDADLSILWDGNPSKISQLSEELQGDWKMQVIEANKES</sequence>
<dbReference type="eggNOG" id="arCOG04993">
    <property type="taxonomic scope" value="Archaea"/>
</dbReference>
<dbReference type="GeneID" id="8681709"/>
<dbReference type="RefSeq" id="WP_012900570.1">
    <property type="nucleotide sequence ID" value="NC_013665.1"/>
</dbReference>
<reference evidence="2" key="3">
    <citation type="journal article" date="2011" name="PLoS ONE">
        <title>Genome sequence of a mesophilic hydrogenotrophic methanogen Methanocella paludicola, the first cultivated representative of the order Methanocellales.</title>
        <authorList>
            <person name="Sakai S."/>
            <person name="Takaki Y."/>
            <person name="Shimamura S."/>
            <person name="Sekine M."/>
            <person name="Tajima T."/>
            <person name="Kosugi H."/>
            <person name="Ichikawa N."/>
            <person name="Tasumi E."/>
            <person name="Hiraki A.T."/>
            <person name="Shimizu A."/>
            <person name="Kato Y."/>
            <person name="Nishiko R."/>
            <person name="Mori K."/>
            <person name="Fujita N."/>
            <person name="Imachi H."/>
            <person name="Takai K."/>
        </authorList>
    </citation>
    <scope>NUCLEOTIDE SEQUENCE [LARGE SCALE GENOMIC DNA]</scope>
    <source>
        <strain evidence="2">DSM 17711 / JCM 13418 / NBRC 101707 / SANAE</strain>
    </source>
</reference>
<name>D1YZM0_METPS</name>
<gene>
    <name evidence="1" type="ordered locus">MCP_1820</name>
</gene>
<dbReference type="Proteomes" id="UP000001882">
    <property type="component" value="Chromosome"/>
</dbReference>
<keyword evidence="2" id="KW-1185">Reference proteome</keyword>
<dbReference type="AlphaFoldDB" id="D1YZM0"/>
<protein>
    <submittedName>
        <fullName evidence="1">Uncharacterized protein</fullName>
    </submittedName>
</protein>
<evidence type="ECO:0000313" key="2">
    <source>
        <dbReference type="Proteomes" id="UP000001882"/>
    </source>
</evidence>
<dbReference type="OrthoDB" id="146863at2157"/>
<accession>D1YZM0</accession>